<keyword evidence="3" id="KW-1185">Reference proteome</keyword>
<evidence type="ECO:0000313" key="3">
    <source>
        <dbReference type="Proteomes" id="UP000024635"/>
    </source>
</evidence>
<gene>
    <name evidence="2" type="primary">Acey_s0008.g382</name>
    <name evidence="2" type="ORF">Y032_0008g382</name>
</gene>
<dbReference type="Proteomes" id="UP000024635">
    <property type="component" value="Unassembled WGS sequence"/>
</dbReference>
<proteinExistence type="predicted"/>
<organism evidence="2 3">
    <name type="scientific">Ancylostoma ceylanicum</name>
    <dbReference type="NCBI Taxonomy" id="53326"/>
    <lineage>
        <taxon>Eukaryota</taxon>
        <taxon>Metazoa</taxon>
        <taxon>Ecdysozoa</taxon>
        <taxon>Nematoda</taxon>
        <taxon>Chromadorea</taxon>
        <taxon>Rhabditida</taxon>
        <taxon>Rhabditina</taxon>
        <taxon>Rhabditomorpha</taxon>
        <taxon>Strongyloidea</taxon>
        <taxon>Ancylostomatidae</taxon>
        <taxon>Ancylostomatinae</taxon>
        <taxon>Ancylostoma</taxon>
    </lineage>
</organism>
<protein>
    <submittedName>
        <fullName evidence="2">Uncharacterized protein</fullName>
    </submittedName>
</protein>
<evidence type="ECO:0000256" key="1">
    <source>
        <dbReference type="SAM" id="MobiDB-lite"/>
    </source>
</evidence>
<evidence type="ECO:0000313" key="2">
    <source>
        <dbReference type="EMBL" id="EYC28191.1"/>
    </source>
</evidence>
<dbReference type="EMBL" id="JARK01001344">
    <property type="protein sequence ID" value="EYC28191.1"/>
    <property type="molecule type" value="Genomic_DNA"/>
</dbReference>
<reference evidence="3" key="1">
    <citation type="journal article" date="2015" name="Nat. Genet.">
        <title>The genome and transcriptome of the zoonotic hookworm Ancylostoma ceylanicum identify infection-specific gene families.</title>
        <authorList>
            <person name="Schwarz E.M."/>
            <person name="Hu Y."/>
            <person name="Antoshechkin I."/>
            <person name="Miller M.M."/>
            <person name="Sternberg P.W."/>
            <person name="Aroian R.V."/>
        </authorList>
    </citation>
    <scope>NUCLEOTIDE SEQUENCE</scope>
    <source>
        <strain evidence="3">HY135</strain>
    </source>
</reference>
<dbReference type="AlphaFoldDB" id="A0A016VLL8"/>
<feature type="region of interest" description="Disordered" evidence="1">
    <location>
        <begin position="64"/>
        <end position="90"/>
    </location>
</feature>
<name>A0A016VLL8_9BILA</name>
<accession>A0A016VLL8</accession>
<comment type="caution">
    <text evidence="2">The sequence shown here is derived from an EMBL/GenBank/DDBJ whole genome shotgun (WGS) entry which is preliminary data.</text>
</comment>
<sequence length="113" mass="12465">MAVAHPPPRKERVTTAPLTMESSLQRRIWVFLSVPASTRKGEAGDEVRLRSTCSSESASYVLKGAENVPSQTREEHTKAAKATSAEPSWLSSSYVPRARPKFTSSVGRMFNQE</sequence>